<proteinExistence type="predicted"/>
<evidence type="ECO:0000313" key="2">
    <source>
        <dbReference type="Proteomes" id="UP000248553"/>
    </source>
</evidence>
<dbReference type="AlphaFoldDB" id="A0A328BJP2"/>
<comment type="caution">
    <text evidence="1">The sequence shown here is derived from an EMBL/GenBank/DDBJ whole genome shotgun (WGS) entry which is preliminary data.</text>
</comment>
<dbReference type="InterPro" id="IPR014449">
    <property type="entry name" value="UCP007050_HI0931"/>
</dbReference>
<dbReference type="EMBL" id="QHKM01000003">
    <property type="protein sequence ID" value="RAK66631.1"/>
    <property type="molecule type" value="Genomic_DNA"/>
</dbReference>
<reference evidence="2" key="1">
    <citation type="submission" date="2018-05" db="EMBL/GenBank/DDBJ databases">
        <authorList>
            <person name="Nie L."/>
        </authorList>
    </citation>
    <scope>NUCLEOTIDE SEQUENCE [LARGE SCALE GENOMIC DNA]</scope>
    <source>
        <strain evidence="2">NL</strain>
    </source>
</reference>
<accession>A0A328BJP2</accession>
<dbReference type="Proteomes" id="UP000248553">
    <property type="component" value="Unassembled WGS sequence"/>
</dbReference>
<protein>
    <submittedName>
        <fullName evidence="1">DUF2251 domain-containing protein</fullName>
    </submittedName>
</protein>
<evidence type="ECO:0000313" key="1">
    <source>
        <dbReference type="EMBL" id="RAK66631.1"/>
    </source>
</evidence>
<gene>
    <name evidence="1" type="ORF">DLM85_10435</name>
</gene>
<organism evidence="1 2">
    <name type="scientific">Hymenobacter edaphi</name>
    <dbReference type="NCBI Taxonomy" id="2211146"/>
    <lineage>
        <taxon>Bacteria</taxon>
        <taxon>Pseudomonadati</taxon>
        <taxon>Bacteroidota</taxon>
        <taxon>Cytophagia</taxon>
        <taxon>Cytophagales</taxon>
        <taxon>Hymenobacteraceae</taxon>
        <taxon>Hymenobacter</taxon>
    </lineage>
</organism>
<dbReference type="Pfam" id="PF10008">
    <property type="entry name" value="DUF2251"/>
    <property type="match status" value="1"/>
</dbReference>
<name>A0A328BJP2_9BACT</name>
<sequence length="137" mass="14998">MSATTEAQFLIGQPAPGADNYLLSSVAAHGGYEMMFEDDGTTGYVYAIGNKPGPELLDALHIYNVPDVADRHRPVAASLIWNEAEDAAAFVLNGYCHALYDFRQQVGFCRTGFPPPRQPQATPRELTDELVDQYFAA</sequence>
<keyword evidence="2" id="KW-1185">Reference proteome</keyword>
<dbReference type="RefSeq" id="WP_111478066.1">
    <property type="nucleotide sequence ID" value="NZ_QHKM01000003.1"/>
</dbReference>
<dbReference type="OrthoDB" id="5679620at2"/>